<gene>
    <name evidence="2" type="ORF">KIK155_LOCUS49</name>
    <name evidence="3" type="ORF">TOA249_LOCUS22722</name>
</gene>
<protein>
    <recommendedName>
        <fullName evidence="5">G-protein coupled receptors family 1 profile domain-containing protein</fullName>
    </recommendedName>
</protein>
<evidence type="ECO:0000313" key="2">
    <source>
        <dbReference type="EMBL" id="CAF3316185.1"/>
    </source>
</evidence>
<feature type="transmembrane region" description="Helical" evidence="1">
    <location>
        <begin position="33"/>
        <end position="56"/>
    </location>
</feature>
<evidence type="ECO:0000256" key="1">
    <source>
        <dbReference type="SAM" id="Phobius"/>
    </source>
</evidence>
<evidence type="ECO:0000313" key="3">
    <source>
        <dbReference type="EMBL" id="CAF4790672.1"/>
    </source>
</evidence>
<evidence type="ECO:0000313" key="4">
    <source>
        <dbReference type="Proteomes" id="UP000663865"/>
    </source>
</evidence>
<proteinExistence type="predicted"/>
<dbReference type="EMBL" id="CAJOBS010002097">
    <property type="protein sequence ID" value="CAF4790672.1"/>
    <property type="molecule type" value="Genomic_DNA"/>
</dbReference>
<name>A0A817TEI7_9BILA</name>
<dbReference type="Proteomes" id="UP000663865">
    <property type="component" value="Unassembled WGS sequence"/>
</dbReference>
<dbReference type="Gene3D" id="1.20.1070.10">
    <property type="entry name" value="Rhodopsin 7-helix transmembrane proteins"/>
    <property type="match status" value="1"/>
</dbReference>
<organism evidence="2 4">
    <name type="scientific">Rotaria socialis</name>
    <dbReference type="NCBI Taxonomy" id="392032"/>
    <lineage>
        <taxon>Eukaryota</taxon>
        <taxon>Metazoa</taxon>
        <taxon>Spiralia</taxon>
        <taxon>Gnathifera</taxon>
        <taxon>Rotifera</taxon>
        <taxon>Eurotatoria</taxon>
        <taxon>Bdelloidea</taxon>
        <taxon>Philodinida</taxon>
        <taxon>Philodinidae</taxon>
        <taxon>Rotaria</taxon>
    </lineage>
</organism>
<evidence type="ECO:0008006" key="5">
    <source>
        <dbReference type="Google" id="ProtNLM"/>
    </source>
</evidence>
<dbReference type="EMBL" id="CAJNYV010000003">
    <property type="protein sequence ID" value="CAF3316185.1"/>
    <property type="molecule type" value="Genomic_DNA"/>
</dbReference>
<dbReference type="Proteomes" id="UP000663838">
    <property type="component" value="Unassembled WGS sequence"/>
</dbReference>
<comment type="caution">
    <text evidence="2">The sequence shown here is derived from an EMBL/GenBank/DDBJ whole genome shotgun (WGS) entry which is preliminary data.</text>
</comment>
<feature type="transmembrane region" description="Helical" evidence="1">
    <location>
        <begin position="85"/>
        <end position="104"/>
    </location>
</feature>
<dbReference type="AlphaFoldDB" id="A0A817TEI7"/>
<keyword evidence="1" id="KW-0812">Transmembrane</keyword>
<accession>A0A817TEI7</accession>
<sequence length="218" mass="24645">MVLPVHTLIFANIVLPGNIGCVVSNNSVAIYHALYILIMGGTLPPLFMTLCTKFIWTSVKKKTQRRTMTIINRAERRKDSRDHQVLILLLGQLTIFLISTIPFMSNNLYTTLTRDIPNKSVDRRAIEGFAQVSTELFVYMFSASSFYSNTLVSCKSRCDSIATFSCFTECYCRQRSRVSVTTQTRTNGITNEISLSPGKQLQMLNTNYTSTLTRVQEP</sequence>
<keyword evidence="1" id="KW-0472">Membrane</keyword>
<reference evidence="2" key="1">
    <citation type="submission" date="2021-02" db="EMBL/GenBank/DDBJ databases">
        <authorList>
            <person name="Nowell W R."/>
        </authorList>
    </citation>
    <scope>NUCLEOTIDE SEQUENCE</scope>
</reference>
<keyword evidence="1" id="KW-1133">Transmembrane helix</keyword>
<dbReference type="SUPFAM" id="SSF81321">
    <property type="entry name" value="Family A G protein-coupled receptor-like"/>
    <property type="match status" value="1"/>
</dbReference>